<dbReference type="EMBL" id="BPQB01000147">
    <property type="protein sequence ID" value="GJF00344.1"/>
    <property type="molecule type" value="Genomic_DNA"/>
</dbReference>
<name>A0A9P3GSK7_9APHY</name>
<evidence type="ECO:0000256" key="1">
    <source>
        <dbReference type="SAM" id="MobiDB-lite"/>
    </source>
</evidence>
<comment type="caution">
    <text evidence="2">The sequence shown here is derived from an EMBL/GenBank/DDBJ whole genome shotgun (WGS) entry which is preliminary data.</text>
</comment>
<proteinExistence type="predicted"/>
<feature type="compositionally biased region" description="Low complexity" evidence="1">
    <location>
        <begin position="129"/>
        <end position="155"/>
    </location>
</feature>
<dbReference type="AlphaFoldDB" id="A0A9P3GSK7"/>
<protein>
    <submittedName>
        <fullName evidence="2">Uncharacterized protein</fullName>
    </submittedName>
</protein>
<sequence>MDASTSPYATLDSEPFHMTKAVAAAAAALAVAIALAIEPAAALPSMSRLPRSSGQAARARALLRRYDGTARVICHSAKRARPSLTLQRAQTSSNFTRCPRRTTRTSSYAATRYAKAALYDMGTPDAQPRSPASARTFSRASSSRSSSRVQRCSTRPSRGTWTRMCAPATRSSYRAIARGIRYAVLVRYGRGRDGAGRPPPARCRPVPRGVHNASARGHAPQDRLAAQEELQAAPDRIQALQGP</sequence>
<evidence type="ECO:0000313" key="3">
    <source>
        <dbReference type="Proteomes" id="UP000703269"/>
    </source>
</evidence>
<evidence type="ECO:0000313" key="2">
    <source>
        <dbReference type="EMBL" id="GJF00344.1"/>
    </source>
</evidence>
<keyword evidence="3" id="KW-1185">Reference proteome</keyword>
<feature type="region of interest" description="Disordered" evidence="1">
    <location>
        <begin position="121"/>
        <end position="159"/>
    </location>
</feature>
<organism evidence="2 3">
    <name type="scientific">Phanerochaete sordida</name>
    <dbReference type="NCBI Taxonomy" id="48140"/>
    <lineage>
        <taxon>Eukaryota</taxon>
        <taxon>Fungi</taxon>
        <taxon>Dikarya</taxon>
        <taxon>Basidiomycota</taxon>
        <taxon>Agaricomycotina</taxon>
        <taxon>Agaricomycetes</taxon>
        <taxon>Polyporales</taxon>
        <taxon>Phanerochaetaceae</taxon>
        <taxon>Phanerochaete</taxon>
    </lineage>
</organism>
<reference evidence="2 3" key="1">
    <citation type="submission" date="2021-08" db="EMBL/GenBank/DDBJ databases">
        <title>Draft Genome Sequence of Phanerochaete sordida strain YK-624.</title>
        <authorList>
            <person name="Mori T."/>
            <person name="Dohra H."/>
            <person name="Suzuki T."/>
            <person name="Kawagishi H."/>
            <person name="Hirai H."/>
        </authorList>
    </citation>
    <scope>NUCLEOTIDE SEQUENCE [LARGE SCALE GENOMIC DNA]</scope>
    <source>
        <strain evidence="2 3">YK-624</strain>
    </source>
</reference>
<accession>A0A9P3GSK7</accession>
<dbReference type="Proteomes" id="UP000703269">
    <property type="component" value="Unassembled WGS sequence"/>
</dbReference>
<gene>
    <name evidence="2" type="ORF">PsYK624_166290</name>
</gene>
<feature type="region of interest" description="Disordered" evidence="1">
    <location>
        <begin position="190"/>
        <end position="243"/>
    </location>
</feature>